<sequence>METIPRGCLGPIKNKPVIIPGDKILYPTSIEIVGKWNVYMEMSNQDLTGWEKIEIDNNGFDAIQPSVLFYKDGALQILCRSKNERVVESWSYDNGKTWSPLMPTGLPNNNSGTDAVTLSNGLQLIIYNPITSGRNRLAIAGSYDGKIWEKLIDIEDQPSGEFSYPAIIQDKAGRIHMTYTYNRKRIKYVQLKL</sequence>
<evidence type="ECO:0000259" key="1">
    <source>
        <dbReference type="Pfam" id="PF13088"/>
    </source>
</evidence>
<dbReference type="PANTHER" id="PTHR43752:SF2">
    <property type="entry name" value="BNR_ASP-BOX REPEAT FAMILY PROTEIN"/>
    <property type="match status" value="1"/>
</dbReference>
<dbReference type="PANTHER" id="PTHR43752">
    <property type="entry name" value="BNR/ASP-BOX REPEAT FAMILY PROTEIN"/>
    <property type="match status" value="1"/>
</dbReference>
<accession>A0A645CVQ9</accession>
<protein>
    <recommendedName>
        <fullName evidence="1">Sialidase domain-containing protein</fullName>
    </recommendedName>
</protein>
<proteinExistence type="predicted"/>
<dbReference type="CDD" id="cd15482">
    <property type="entry name" value="Sialidase_non-viral"/>
    <property type="match status" value="1"/>
</dbReference>
<dbReference type="InterPro" id="IPR011040">
    <property type="entry name" value="Sialidase"/>
</dbReference>
<dbReference type="EMBL" id="VSSQ01030425">
    <property type="protein sequence ID" value="MPM80955.1"/>
    <property type="molecule type" value="Genomic_DNA"/>
</dbReference>
<dbReference type="InterPro" id="IPR036278">
    <property type="entry name" value="Sialidase_sf"/>
</dbReference>
<reference evidence="2" key="1">
    <citation type="submission" date="2019-08" db="EMBL/GenBank/DDBJ databases">
        <authorList>
            <person name="Kucharzyk K."/>
            <person name="Murdoch R.W."/>
            <person name="Higgins S."/>
            <person name="Loffler F."/>
        </authorList>
    </citation>
    <scope>NUCLEOTIDE SEQUENCE</scope>
</reference>
<feature type="domain" description="Sialidase" evidence="1">
    <location>
        <begin position="8"/>
        <end position="177"/>
    </location>
</feature>
<dbReference type="AlphaFoldDB" id="A0A645CVQ9"/>
<evidence type="ECO:0000313" key="2">
    <source>
        <dbReference type="EMBL" id="MPM80955.1"/>
    </source>
</evidence>
<gene>
    <name evidence="2" type="ORF">SDC9_128006</name>
</gene>
<organism evidence="2">
    <name type="scientific">bioreactor metagenome</name>
    <dbReference type="NCBI Taxonomy" id="1076179"/>
    <lineage>
        <taxon>unclassified sequences</taxon>
        <taxon>metagenomes</taxon>
        <taxon>ecological metagenomes</taxon>
    </lineage>
</organism>
<name>A0A645CVQ9_9ZZZZ</name>
<comment type="caution">
    <text evidence="2">The sequence shown here is derived from an EMBL/GenBank/DDBJ whole genome shotgun (WGS) entry which is preliminary data.</text>
</comment>
<dbReference type="SUPFAM" id="SSF50939">
    <property type="entry name" value="Sialidases"/>
    <property type="match status" value="1"/>
</dbReference>
<dbReference type="Gene3D" id="2.120.10.10">
    <property type="match status" value="1"/>
</dbReference>
<dbReference type="Pfam" id="PF13088">
    <property type="entry name" value="BNR_2"/>
    <property type="match status" value="1"/>
</dbReference>